<sequence length="117" mass="13471">MSKQTTNQANNRPKKYNPYYPTDYSIGQKRTVKPHEIKPRSDTKNTKTWFAMLFFGLIPLFNFIPLIAWSRKKNVRTTDDQKNFAKAAVILSVIFWIVVVAAAVAAYFMGYLSFLGI</sequence>
<gene>
    <name evidence="3" type="ORF">IAB05_04210</name>
</gene>
<feature type="transmembrane region" description="Helical" evidence="2">
    <location>
        <begin position="49"/>
        <end position="69"/>
    </location>
</feature>
<keyword evidence="2" id="KW-1133">Transmembrane helix</keyword>
<dbReference type="Proteomes" id="UP000824094">
    <property type="component" value="Unassembled WGS sequence"/>
</dbReference>
<evidence type="ECO:0000256" key="2">
    <source>
        <dbReference type="SAM" id="Phobius"/>
    </source>
</evidence>
<proteinExistence type="predicted"/>
<reference evidence="3" key="2">
    <citation type="journal article" date="2021" name="PeerJ">
        <title>Extensive microbial diversity within the chicken gut microbiome revealed by metagenomics and culture.</title>
        <authorList>
            <person name="Gilroy R."/>
            <person name="Ravi A."/>
            <person name="Getino M."/>
            <person name="Pursley I."/>
            <person name="Horton D.L."/>
            <person name="Alikhan N.F."/>
            <person name="Baker D."/>
            <person name="Gharbi K."/>
            <person name="Hall N."/>
            <person name="Watson M."/>
            <person name="Adriaenssens E.M."/>
            <person name="Foster-Nyarko E."/>
            <person name="Jarju S."/>
            <person name="Secka A."/>
            <person name="Antonio M."/>
            <person name="Oren A."/>
            <person name="Chaudhuri R.R."/>
            <person name="La Ragione R."/>
            <person name="Hildebrand F."/>
            <person name="Pallen M.J."/>
        </authorList>
    </citation>
    <scope>NUCLEOTIDE SEQUENCE</scope>
    <source>
        <strain evidence="3">18911</strain>
    </source>
</reference>
<dbReference type="AlphaFoldDB" id="A0A9D1MHT3"/>
<accession>A0A9D1MHT3</accession>
<reference evidence="3" key="1">
    <citation type="submission" date="2020-10" db="EMBL/GenBank/DDBJ databases">
        <authorList>
            <person name="Gilroy R."/>
        </authorList>
    </citation>
    <scope>NUCLEOTIDE SEQUENCE</scope>
    <source>
        <strain evidence="3">18911</strain>
    </source>
</reference>
<name>A0A9D1MHT3_9FIRM</name>
<keyword evidence="2" id="KW-0812">Transmembrane</keyword>
<feature type="region of interest" description="Disordered" evidence="1">
    <location>
        <begin position="1"/>
        <end position="26"/>
    </location>
</feature>
<comment type="caution">
    <text evidence="3">The sequence shown here is derived from an EMBL/GenBank/DDBJ whole genome shotgun (WGS) entry which is preliminary data.</text>
</comment>
<evidence type="ECO:0000313" key="4">
    <source>
        <dbReference type="Proteomes" id="UP000824094"/>
    </source>
</evidence>
<evidence type="ECO:0000313" key="3">
    <source>
        <dbReference type="EMBL" id="HIU60572.1"/>
    </source>
</evidence>
<dbReference type="EMBL" id="DVNF01000126">
    <property type="protein sequence ID" value="HIU60572.1"/>
    <property type="molecule type" value="Genomic_DNA"/>
</dbReference>
<protein>
    <submittedName>
        <fullName evidence="3">Uncharacterized protein</fullName>
    </submittedName>
</protein>
<organism evidence="3 4">
    <name type="scientific">Candidatus Stercoripulliclostridium merdigallinarum</name>
    <dbReference type="NCBI Taxonomy" id="2840951"/>
    <lineage>
        <taxon>Bacteria</taxon>
        <taxon>Bacillati</taxon>
        <taxon>Bacillota</taxon>
        <taxon>Clostridia</taxon>
        <taxon>Eubacteriales</taxon>
        <taxon>Candidatus Stercoripulliclostridium</taxon>
    </lineage>
</organism>
<evidence type="ECO:0000256" key="1">
    <source>
        <dbReference type="SAM" id="MobiDB-lite"/>
    </source>
</evidence>
<feature type="transmembrane region" description="Helical" evidence="2">
    <location>
        <begin position="89"/>
        <end position="114"/>
    </location>
</feature>
<feature type="compositionally biased region" description="Polar residues" evidence="1">
    <location>
        <begin position="1"/>
        <end position="11"/>
    </location>
</feature>
<keyword evidence="2" id="KW-0472">Membrane</keyword>